<accession>A0A1Y5F1S9</accession>
<evidence type="ECO:0000256" key="2">
    <source>
        <dbReference type="ARBA" id="ARBA00023004"/>
    </source>
</evidence>
<keyword evidence="1" id="KW-0479">Metal-binding</keyword>
<evidence type="ECO:0000313" key="5">
    <source>
        <dbReference type="EMBL" id="OUR92886.1"/>
    </source>
</evidence>
<evidence type="ECO:0000256" key="3">
    <source>
        <dbReference type="ARBA" id="ARBA00023014"/>
    </source>
</evidence>
<reference evidence="6" key="1">
    <citation type="journal article" date="2017" name="Proc. Natl. Acad. Sci. U.S.A.">
        <title>Simulation of Deepwater Horizon oil plume reveals substrate specialization within a complex community of hydrocarbon-degraders.</title>
        <authorList>
            <person name="Hu P."/>
            <person name="Dubinsky E.A."/>
            <person name="Probst A.J."/>
            <person name="Wang J."/>
            <person name="Sieber C.M.K."/>
            <person name="Tom L.M."/>
            <person name="Gardinali P."/>
            <person name="Banfield J.F."/>
            <person name="Atlas R.M."/>
            <person name="Andersen G.L."/>
        </authorList>
    </citation>
    <scope>NUCLEOTIDE SEQUENCE [LARGE SCALE GENOMIC DNA]</scope>
</reference>
<feature type="domain" description="4Fe-4S ferredoxin-type" evidence="4">
    <location>
        <begin position="31"/>
        <end position="60"/>
    </location>
</feature>
<comment type="caution">
    <text evidence="5">The sequence shown here is derived from an EMBL/GenBank/DDBJ whole genome shotgun (WGS) entry which is preliminary data.</text>
</comment>
<dbReference type="PROSITE" id="PS00198">
    <property type="entry name" value="4FE4S_FER_1"/>
    <property type="match status" value="1"/>
</dbReference>
<keyword evidence="2" id="KW-0408">Iron</keyword>
<dbReference type="InterPro" id="IPR017896">
    <property type="entry name" value="4Fe4S_Fe-S-bd"/>
</dbReference>
<dbReference type="PROSITE" id="PS51379">
    <property type="entry name" value="4FE4S_FER_2"/>
    <property type="match status" value="2"/>
</dbReference>
<dbReference type="Proteomes" id="UP000196531">
    <property type="component" value="Unassembled WGS sequence"/>
</dbReference>
<evidence type="ECO:0000256" key="1">
    <source>
        <dbReference type="ARBA" id="ARBA00022723"/>
    </source>
</evidence>
<keyword evidence="3" id="KW-0411">Iron-sulfur</keyword>
<proteinExistence type="predicted"/>
<dbReference type="SUPFAM" id="SSF54862">
    <property type="entry name" value="4Fe-4S ferredoxins"/>
    <property type="match status" value="1"/>
</dbReference>
<name>A0A1Y5F1S9_9BACT</name>
<dbReference type="GO" id="GO:0046872">
    <property type="term" value="F:metal ion binding"/>
    <property type="evidence" value="ECO:0007669"/>
    <property type="project" value="UniProtKB-KW"/>
</dbReference>
<dbReference type="InterPro" id="IPR017900">
    <property type="entry name" value="4Fe4S_Fe_S_CS"/>
</dbReference>
<dbReference type="GO" id="GO:0051536">
    <property type="term" value="F:iron-sulfur cluster binding"/>
    <property type="evidence" value="ECO:0007669"/>
    <property type="project" value="UniProtKB-KW"/>
</dbReference>
<dbReference type="Gene3D" id="3.30.70.20">
    <property type="match status" value="1"/>
</dbReference>
<evidence type="ECO:0000313" key="6">
    <source>
        <dbReference type="Proteomes" id="UP000196531"/>
    </source>
</evidence>
<organism evidence="5 6">
    <name type="scientific">Halobacteriovorax marinus</name>
    <dbReference type="NCBI Taxonomy" id="97084"/>
    <lineage>
        <taxon>Bacteria</taxon>
        <taxon>Pseudomonadati</taxon>
        <taxon>Bdellovibrionota</taxon>
        <taxon>Bacteriovoracia</taxon>
        <taxon>Bacteriovoracales</taxon>
        <taxon>Halobacteriovoraceae</taxon>
        <taxon>Halobacteriovorax</taxon>
    </lineage>
</organism>
<dbReference type="Pfam" id="PF14697">
    <property type="entry name" value="Fer4_21"/>
    <property type="match status" value="1"/>
</dbReference>
<feature type="domain" description="4Fe-4S ferredoxin-type" evidence="4">
    <location>
        <begin position="1"/>
        <end position="30"/>
    </location>
</feature>
<dbReference type="AlphaFoldDB" id="A0A1Y5F1S9"/>
<evidence type="ECO:0000259" key="4">
    <source>
        <dbReference type="PROSITE" id="PS51379"/>
    </source>
</evidence>
<dbReference type="EMBL" id="MAAO01000016">
    <property type="protein sequence ID" value="OUR92886.1"/>
    <property type="molecule type" value="Genomic_DNA"/>
</dbReference>
<sequence length="67" mass="7601">MNPELEINNLCISCDNCRLICPEKAIIKYKDTYAVDPWSCTLCSMCIEVCPVDCIKLVEKDKPKSES</sequence>
<protein>
    <recommendedName>
        <fullName evidence="4">4Fe-4S ferredoxin-type domain-containing protein</fullName>
    </recommendedName>
</protein>
<gene>
    <name evidence="5" type="ORF">A9Q84_20455</name>
</gene>